<keyword evidence="1" id="KW-0812">Transmembrane</keyword>
<reference evidence="2 3" key="1">
    <citation type="submission" date="2019-02" db="EMBL/GenBank/DDBJ databases">
        <title>Bacterial novel species Emticicia sp. 17J42-9 isolated from soil.</title>
        <authorList>
            <person name="Jung H.-Y."/>
        </authorList>
    </citation>
    <scope>NUCLEOTIDE SEQUENCE [LARGE SCALE GENOMIC DNA]</scope>
    <source>
        <strain evidence="2 3">17J42-9</strain>
    </source>
</reference>
<proteinExistence type="predicted"/>
<name>A0A4Q5LVY7_9BACT</name>
<evidence type="ECO:0000313" key="2">
    <source>
        <dbReference type="EMBL" id="RYU93687.1"/>
    </source>
</evidence>
<dbReference type="OrthoDB" id="1120881at2"/>
<feature type="transmembrane region" description="Helical" evidence="1">
    <location>
        <begin position="106"/>
        <end position="123"/>
    </location>
</feature>
<organism evidence="2 3">
    <name type="scientific">Emticicia agri</name>
    <dbReference type="NCBI Taxonomy" id="2492393"/>
    <lineage>
        <taxon>Bacteria</taxon>
        <taxon>Pseudomonadati</taxon>
        <taxon>Bacteroidota</taxon>
        <taxon>Cytophagia</taxon>
        <taxon>Cytophagales</taxon>
        <taxon>Leadbetterellaceae</taxon>
        <taxon>Emticicia</taxon>
    </lineage>
</organism>
<sequence>MNEHLEQLKEIRSMMERSSKFLSLSGLSGISAGICALAGAWYAHQKIHIDALYHLFDPQVREEIVPLLVLDAIVVLISALVTGAFFTIRRARKQGLQLWNSTSKRLLVSMLIPLLAGGTFCIAMLYHGFFWLCFPATLIFYGIALVNASRYTVHDTFYLGISEVIIGLIALFLAQWNLFFWALGFGVLHIIYGAVVYFRYETK</sequence>
<dbReference type="Proteomes" id="UP000293162">
    <property type="component" value="Unassembled WGS sequence"/>
</dbReference>
<gene>
    <name evidence="2" type="ORF">EWM59_20845</name>
</gene>
<feature type="transmembrane region" description="Helical" evidence="1">
    <location>
        <begin position="180"/>
        <end position="200"/>
    </location>
</feature>
<comment type="caution">
    <text evidence="2">The sequence shown here is derived from an EMBL/GenBank/DDBJ whole genome shotgun (WGS) entry which is preliminary data.</text>
</comment>
<keyword evidence="1" id="KW-1133">Transmembrane helix</keyword>
<evidence type="ECO:0000313" key="3">
    <source>
        <dbReference type="Proteomes" id="UP000293162"/>
    </source>
</evidence>
<evidence type="ECO:0000256" key="1">
    <source>
        <dbReference type="SAM" id="Phobius"/>
    </source>
</evidence>
<feature type="transmembrane region" description="Helical" evidence="1">
    <location>
        <begin position="156"/>
        <end position="174"/>
    </location>
</feature>
<dbReference type="EMBL" id="SEWF01000039">
    <property type="protein sequence ID" value="RYU93687.1"/>
    <property type="molecule type" value="Genomic_DNA"/>
</dbReference>
<protein>
    <submittedName>
        <fullName evidence="2">Uncharacterized protein</fullName>
    </submittedName>
</protein>
<dbReference type="RefSeq" id="WP_130023190.1">
    <property type="nucleotide sequence ID" value="NZ_SEWF01000039.1"/>
</dbReference>
<feature type="transmembrane region" description="Helical" evidence="1">
    <location>
        <begin position="21"/>
        <end position="44"/>
    </location>
</feature>
<keyword evidence="3" id="KW-1185">Reference proteome</keyword>
<feature type="transmembrane region" description="Helical" evidence="1">
    <location>
        <begin position="64"/>
        <end position="86"/>
    </location>
</feature>
<accession>A0A4Q5LVY7</accession>
<dbReference type="AlphaFoldDB" id="A0A4Q5LVY7"/>
<keyword evidence="1" id="KW-0472">Membrane</keyword>
<feature type="transmembrane region" description="Helical" evidence="1">
    <location>
        <begin position="129"/>
        <end position="149"/>
    </location>
</feature>